<evidence type="ECO:0000313" key="6">
    <source>
        <dbReference type="Proteomes" id="UP001230220"/>
    </source>
</evidence>
<evidence type="ECO:0000256" key="1">
    <source>
        <dbReference type="ARBA" id="ARBA00022737"/>
    </source>
</evidence>
<organism evidence="5 6">
    <name type="scientific">Breznakia pachnodae</name>
    <dbReference type="NCBI Taxonomy" id="265178"/>
    <lineage>
        <taxon>Bacteria</taxon>
        <taxon>Bacillati</taxon>
        <taxon>Bacillota</taxon>
        <taxon>Erysipelotrichia</taxon>
        <taxon>Erysipelotrichales</taxon>
        <taxon>Erysipelotrichaceae</taxon>
        <taxon>Breznakia</taxon>
    </lineage>
</organism>
<dbReference type="InterPro" id="IPR004341">
    <property type="entry name" value="CAT_RNA-bd_dom"/>
</dbReference>
<keyword evidence="3" id="KW-0804">Transcription</keyword>
<dbReference type="Pfam" id="PF03123">
    <property type="entry name" value="CAT_RBD"/>
    <property type="match status" value="1"/>
</dbReference>
<feature type="domain" description="PRD" evidence="4">
    <location>
        <begin position="167"/>
        <end position="277"/>
    </location>
</feature>
<keyword evidence="6" id="KW-1185">Reference proteome</keyword>
<keyword evidence="2" id="KW-0805">Transcription regulation</keyword>
<comment type="caution">
    <text evidence="5">The sequence shown here is derived from an EMBL/GenBank/DDBJ whole genome shotgun (WGS) entry which is preliminary data.</text>
</comment>
<protein>
    <submittedName>
        <fullName evidence="5">Beta-glucoside operon transcriptional antiterminator</fullName>
    </submittedName>
</protein>
<dbReference type="Proteomes" id="UP001230220">
    <property type="component" value="Unassembled WGS sequence"/>
</dbReference>
<feature type="domain" description="PRD" evidence="4">
    <location>
        <begin position="61"/>
        <end position="166"/>
    </location>
</feature>
<evidence type="ECO:0000256" key="2">
    <source>
        <dbReference type="ARBA" id="ARBA00023015"/>
    </source>
</evidence>
<dbReference type="InterPro" id="IPR036634">
    <property type="entry name" value="PRD_sf"/>
</dbReference>
<keyword evidence="1" id="KW-0677">Repeat</keyword>
<dbReference type="InterPro" id="IPR050661">
    <property type="entry name" value="BglG_antiterminators"/>
</dbReference>
<dbReference type="SMART" id="SM01061">
    <property type="entry name" value="CAT_RBD"/>
    <property type="match status" value="1"/>
</dbReference>
<dbReference type="RefSeq" id="WP_307410436.1">
    <property type="nucleotide sequence ID" value="NZ_JAUSUR010000007.1"/>
</dbReference>
<proteinExistence type="predicted"/>
<evidence type="ECO:0000256" key="3">
    <source>
        <dbReference type="ARBA" id="ARBA00023163"/>
    </source>
</evidence>
<evidence type="ECO:0000259" key="4">
    <source>
        <dbReference type="PROSITE" id="PS51372"/>
    </source>
</evidence>
<gene>
    <name evidence="5" type="ORF">J2S15_003396</name>
</gene>
<dbReference type="Gene3D" id="1.10.1790.10">
    <property type="entry name" value="PRD domain"/>
    <property type="match status" value="2"/>
</dbReference>
<dbReference type="PANTHER" id="PTHR30185:SF18">
    <property type="entry name" value="TRANSCRIPTIONAL REGULATOR MTLR"/>
    <property type="match status" value="1"/>
</dbReference>
<dbReference type="EMBL" id="JAUSUR010000007">
    <property type="protein sequence ID" value="MDQ0362642.1"/>
    <property type="molecule type" value="Genomic_DNA"/>
</dbReference>
<dbReference type="Pfam" id="PF00874">
    <property type="entry name" value="PRD"/>
    <property type="match status" value="2"/>
</dbReference>
<dbReference type="InterPro" id="IPR036650">
    <property type="entry name" value="CAT_RNA-bd_dom_sf"/>
</dbReference>
<dbReference type="SUPFAM" id="SSF63520">
    <property type="entry name" value="PTS-regulatory domain, PRD"/>
    <property type="match status" value="2"/>
</dbReference>
<accession>A0ABU0E6V5</accession>
<evidence type="ECO:0000313" key="5">
    <source>
        <dbReference type="EMBL" id="MDQ0362642.1"/>
    </source>
</evidence>
<sequence>MELIKKINNNYAVARDSSGQIVIVAGSGLGFGKFPYELTDLTKIERTYYNIDNKFINLISEIPDVIIKCSTKIVDYAQANLSIKLNPNLVFTLADHINFATKRIKEGLSIDYGITYEMNYLHPEEFHISKEAVKLIKKMTGVTFPKEETAIIAMHILEAEHFKEQEQKSVRISQIIDDLADIIRKKMNVVIDEDDFNYFRFATHVQYLISRQHEKMEISSDNKALFESMKSSYPDVYECVLQIEAYFKENQNWTISDEEKMYLIIHINRICSKEDCYQ</sequence>
<dbReference type="PROSITE" id="PS51372">
    <property type="entry name" value="PRD_2"/>
    <property type="match status" value="2"/>
</dbReference>
<dbReference type="Gene3D" id="2.30.24.10">
    <property type="entry name" value="CAT RNA-binding domain"/>
    <property type="match status" value="1"/>
</dbReference>
<name>A0ABU0E6V5_9FIRM</name>
<dbReference type="PANTHER" id="PTHR30185">
    <property type="entry name" value="CRYPTIC BETA-GLUCOSIDE BGL OPERON ANTITERMINATOR"/>
    <property type="match status" value="1"/>
</dbReference>
<dbReference type="InterPro" id="IPR011608">
    <property type="entry name" value="PRD"/>
</dbReference>
<reference evidence="5 6" key="1">
    <citation type="submission" date="2023-07" db="EMBL/GenBank/DDBJ databases">
        <title>Genomic Encyclopedia of Type Strains, Phase IV (KMG-IV): sequencing the most valuable type-strain genomes for metagenomic binning, comparative biology and taxonomic classification.</title>
        <authorList>
            <person name="Goeker M."/>
        </authorList>
    </citation>
    <scope>NUCLEOTIDE SEQUENCE [LARGE SCALE GENOMIC DNA]</scope>
    <source>
        <strain evidence="5 6">DSM 16784</strain>
    </source>
</reference>
<dbReference type="SUPFAM" id="SSF50151">
    <property type="entry name" value="SacY-like RNA-binding domain"/>
    <property type="match status" value="1"/>
</dbReference>